<evidence type="ECO:0000313" key="1">
    <source>
        <dbReference type="EMBL" id="VDD97064.1"/>
    </source>
</evidence>
<sequence>MHSLSEEHECSDRFCPIGTFCDLHEVACQKPPCKPMTVCLPDSVNGCKGHPKCPSGQTCVETPTSCISRSCKRIAKCIAA</sequence>
<evidence type="ECO:0000313" key="2">
    <source>
        <dbReference type="Proteomes" id="UP000274131"/>
    </source>
</evidence>
<reference evidence="1 2" key="2">
    <citation type="submission" date="2018-10" db="EMBL/GenBank/DDBJ databases">
        <authorList>
            <consortium name="Pathogen Informatics"/>
        </authorList>
    </citation>
    <scope>NUCLEOTIDE SEQUENCE [LARGE SCALE GENOMIC DNA]</scope>
</reference>
<dbReference type="OrthoDB" id="5789697at2759"/>
<gene>
    <name evidence="1" type="ORF">EVEC_LOCUS11815</name>
</gene>
<dbReference type="WBParaSite" id="EVEC_0001263701-mRNA-1">
    <property type="protein sequence ID" value="EVEC_0001263701-mRNA-1"/>
    <property type="gene ID" value="EVEC_0001263701"/>
</dbReference>
<protein>
    <submittedName>
        <fullName evidence="3">TIL domain-containing protein</fullName>
    </submittedName>
</protein>
<name>A0A0N4VNR9_ENTVE</name>
<organism evidence="3">
    <name type="scientific">Enterobius vermicularis</name>
    <name type="common">Human pinworm</name>
    <dbReference type="NCBI Taxonomy" id="51028"/>
    <lineage>
        <taxon>Eukaryota</taxon>
        <taxon>Metazoa</taxon>
        <taxon>Ecdysozoa</taxon>
        <taxon>Nematoda</taxon>
        <taxon>Chromadorea</taxon>
        <taxon>Rhabditida</taxon>
        <taxon>Spirurina</taxon>
        <taxon>Oxyuridomorpha</taxon>
        <taxon>Oxyuroidea</taxon>
        <taxon>Oxyuridae</taxon>
        <taxon>Enterobius</taxon>
    </lineage>
</organism>
<dbReference type="Proteomes" id="UP000274131">
    <property type="component" value="Unassembled WGS sequence"/>
</dbReference>
<accession>A0A0N4VNR9</accession>
<dbReference type="AlphaFoldDB" id="A0A0N4VNR9"/>
<dbReference type="EMBL" id="UXUI01012750">
    <property type="protein sequence ID" value="VDD97064.1"/>
    <property type="molecule type" value="Genomic_DNA"/>
</dbReference>
<evidence type="ECO:0000313" key="3">
    <source>
        <dbReference type="WBParaSite" id="EVEC_0001263701-mRNA-1"/>
    </source>
</evidence>
<reference evidence="3" key="1">
    <citation type="submission" date="2017-02" db="UniProtKB">
        <authorList>
            <consortium name="WormBaseParasite"/>
        </authorList>
    </citation>
    <scope>IDENTIFICATION</scope>
</reference>
<proteinExistence type="predicted"/>
<keyword evidence="2" id="KW-1185">Reference proteome</keyword>